<comment type="cofactor">
    <cofactor evidence="2">
        <name>Mn(2+)</name>
        <dbReference type="ChEBI" id="CHEBI:29035"/>
    </cofactor>
</comment>
<evidence type="ECO:0000256" key="5">
    <source>
        <dbReference type="ARBA" id="ARBA00022723"/>
    </source>
</evidence>
<dbReference type="GO" id="GO:0046872">
    <property type="term" value="F:metal ion binding"/>
    <property type="evidence" value="ECO:0007669"/>
    <property type="project" value="UniProtKB-KW"/>
</dbReference>
<dbReference type="HOGENOM" id="CLU_004282_4_0_1"/>
<keyword evidence="7" id="KW-0560">Oxidoreductase</keyword>
<evidence type="ECO:0000256" key="7">
    <source>
        <dbReference type="ARBA" id="ARBA00023002"/>
    </source>
</evidence>
<dbReference type="GO" id="GO:0050584">
    <property type="term" value="F:linoleate 11-lipoxygenase activity"/>
    <property type="evidence" value="ECO:0007669"/>
    <property type="project" value="UniProtKB-EC"/>
</dbReference>
<dbReference type="PANTHER" id="PTHR11771">
    <property type="entry name" value="LIPOXYGENASE"/>
    <property type="match status" value="1"/>
</dbReference>
<comment type="catalytic activity">
    <reaction evidence="1">
        <text>(9Z,12Z)-octadecadienoate + O2 = (11S)-hydroperoxy-(9Z,12Z)-octadecadienoate</text>
        <dbReference type="Rhea" id="RHEA:18993"/>
        <dbReference type="ChEBI" id="CHEBI:15379"/>
        <dbReference type="ChEBI" id="CHEBI:30245"/>
        <dbReference type="ChEBI" id="CHEBI:57467"/>
        <dbReference type="EC" id="1.13.11.45"/>
    </reaction>
</comment>
<evidence type="ECO:0000256" key="2">
    <source>
        <dbReference type="ARBA" id="ARBA00001936"/>
    </source>
</evidence>
<evidence type="ECO:0000256" key="8">
    <source>
        <dbReference type="ARBA" id="ARBA00023211"/>
    </source>
</evidence>
<evidence type="ECO:0000256" key="6">
    <source>
        <dbReference type="ARBA" id="ARBA00022964"/>
    </source>
</evidence>
<dbReference type="Proteomes" id="UP000029964">
    <property type="component" value="Unassembled WGS sequence"/>
</dbReference>
<evidence type="ECO:0000313" key="10">
    <source>
        <dbReference type="EMBL" id="KFH42167.1"/>
    </source>
</evidence>
<evidence type="ECO:0000313" key="11">
    <source>
        <dbReference type="Proteomes" id="UP000029964"/>
    </source>
</evidence>
<dbReference type="InterPro" id="IPR000907">
    <property type="entry name" value="LipOase"/>
</dbReference>
<keyword evidence="5" id="KW-0479">Metal-binding</keyword>
<dbReference type="InterPro" id="IPR036226">
    <property type="entry name" value="LipOase_C_sf"/>
</dbReference>
<accession>A0A086SYI5</accession>
<dbReference type="OrthoDB" id="407298at2759"/>
<dbReference type="EC" id="1.13.11.45" evidence="3"/>
<keyword evidence="8" id="KW-0464">Manganese</keyword>
<gene>
    <name evidence="10" type="ORF">ACRE_071120</name>
</gene>
<sequence length="607" mass="67670">MRATIAYPALSAMAAAVYAIPQPRVAAVRRAENPTPACLPQDDPDPKARAAGVQTRNEGFIYGPSLIGEAAPFPNGTLGNARHEADMDIWRVDREEIDARVAKDVQAVQAAILASGGLDSMEAYATVLYEDQWKVSNPRSTAPGIMTNYTQDLLFSMERLSQNPYALGLVDPERELPFDLDDKVATEIAGVTLAELQSAGKLFYVDREPSHKTLDNCLDYTYEKTELEPKRYGAACSAYFFLHPESNDFLPLAIKTNTGADLTYTPLDEPNDWLLAKMMFNVNDMFHAQMLHLVITHDVSEGVHQAALHTLSEDHPIMVVLERLMLQGYSSRIVGEELCFNPGGHWDQLMCRDYVTESWPTAGKYQSSYLHTDLKARGLINDNNEYPFKAFPFFQDADVIHNAYRTFFQSFVDSYYETDAAVAEDHEVQSWFEEVTENAKVHDFPQVSSDSPVDKATLVDVLTHFGFIVSVSHHALNGGDPIGSKATLPFHLPALHAPLPKEKGVQDLVPFLPDAKQAVHYIGFIASFNRPFYETSERNLQNAFSAGDMLQRLNQATKDAADAFLSSMESLSNEVRSRTFDENGLSMGMPFIYRTLDPGYIPFFCAV</sequence>
<dbReference type="InterPro" id="IPR013819">
    <property type="entry name" value="LipOase_C"/>
</dbReference>
<evidence type="ECO:0000259" key="9">
    <source>
        <dbReference type="PROSITE" id="PS51393"/>
    </source>
</evidence>
<evidence type="ECO:0000256" key="1">
    <source>
        <dbReference type="ARBA" id="ARBA00000366"/>
    </source>
</evidence>
<dbReference type="Gene3D" id="3.10.450.60">
    <property type="match status" value="1"/>
</dbReference>
<dbReference type="GO" id="GO:0043651">
    <property type="term" value="P:linoleic acid metabolic process"/>
    <property type="evidence" value="ECO:0007669"/>
    <property type="project" value="UniProtKB-ARBA"/>
</dbReference>
<dbReference type="Pfam" id="PF00305">
    <property type="entry name" value="Lipoxygenase"/>
    <property type="match status" value="1"/>
</dbReference>
<dbReference type="GO" id="GO:0034440">
    <property type="term" value="P:lipid oxidation"/>
    <property type="evidence" value="ECO:0007669"/>
    <property type="project" value="InterPro"/>
</dbReference>
<dbReference type="EMBL" id="JPKY01000102">
    <property type="protein sequence ID" value="KFH42167.1"/>
    <property type="molecule type" value="Genomic_DNA"/>
</dbReference>
<dbReference type="PROSITE" id="PS51393">
    <property type="entry name" value="LIPOXYGENASE_3"/>
    <property type="match status" value="1"/>
</dbReference>
<evidence type="ECO:0000256" key="4">
    <source>
        <dbReference type="ARBA" id="ARBA00021175"/>
    </source>
</evidence>
<organism evidence="10 11">
    <name type="scientific">Hapsidospora chrysogenum (strain ATCC 11550 / CBS 779.69 / DSM 880 / IAM 14645 / JCM 23072 / IMI 49137)</name>
    <name type="common">Acremonium chrysogenum</name>
    <dbReference type="NCBI Taxonomy" id="857340"/>
    <lineage>
        <taxon>Eukaryota</taxon>
        <taxon>Fungi</taxon>
        <taxon>Dikarya</taxon>
        <taxon>Ascomycota</taxon>
        <taxon>Pezizomycotina</taxon>
        <taxon>Sordariomycetes</taxon>
        <taxon>Hypocreomycetidae</taxon>
        <taxon>Hypocreales</taxon>
        <taxon>Bionectriaceae</taxon>
        <taxon>Hapsidospora</taxon>
    </lineage>
</organism>
<feature type="domain" description="Lipoxygenase" evidence="9">
    <location>
        <begin position="181"/>
        <end position="607"/>
    </location>
</feature>
<evidence type="ECO:0000256" key="3">
    <source>
        <dbReference type="ARBA" id="ARBA00013178"/>
    </source>
</evidence>
<dbReference type="STRING" id="857340.A0A086SYI5"/>
<dbReference type="Gene3D" id="1.20.245.10">
    <property type="entry name" value="Lipoxygenase-1, Domain 5"/>
    <property type="match status" value="1"/>
</dbReference>
<keyword evidence="11" id="KW-1185">Reference proteome</keyword>
<protein>
    <recommendedName>
        <fullName evidence="4">Manganese lipoxygenase</fullName>
        <ecNumber evidence="3">1.13.11.45</ecNumber>
    </recommendedName>
</protein>
<proteinExistence type="predicted"/>
<reference evidence="11" key="1">
    <citation type="journal article" date="2014" name="Genome Announc.">
        <title>Genome sequence and annotation of Acremonium chrysogenum, producer of the beta-lactam antibiotic cephalosporin C.</title>
        <authorList>
            <person name="Terfehr D."/>
            <person name="Dahlmann T.A."/>
            <person name="Specht T."/>
            <person name="Zadra I."/>
            <person name="Kuernsteiner H."/>
            <person name="Kueck U."/>
        </authorList>
    </citation>
    <scope>NUCLEOTIDE SEQUENCE [LARGE SCALE GENOMIC DNA]</scope>
    <source>
        <strain evidence="11">ATCC 11550 / CBS 779.69 / DSM 880 / IAM 14645 / JCM 23072 / IMI 49137</strain>
    </source>
</reference>
<keyword evidence="6" id="KW-0223">Dioxygenase</keyword>
<dbReference type="SUPFAM" id="SSF48484">
    <property type="entry name" value="Lipoxigenase"/>
    <property type="match status" value="1"/>
</dbReference>
<name>A0A086SYI5_HAPC1</name>
<comment type="caution">
    <text evidence="10">The sequence shown here is derived from an EMBL/GenBank/DDBJ whole genome shotgun (WGS) entry which is preliminary data.</text>
</comment>
<dbReference type="AlphaFoldDB" id="A0A086SYI5"/>